<reference evidence="2 3" key="1">
    <citation type="journal article" date="2016" name="Nat. Commun.">
        <title>Thousands of microbial genomes shed light on interconnected biogeochemical processes in an aquifer system.</title>
        <authorList>
            <person name="Anantharaman K."/>
            <person name="Brown C.T."/>
            <person name="Hug L.A."/>
            <person name="Sharon I."/>
            <person name="Castelle C.J."/>
            <person name="Probst A.J."/>
            <person name="Thomas B.C."/>
            <person name="Singh A."/>
            <person name="Wilkins M.J."/>
            <person name="Karaoz U."/>
            <person name="Brodie E.L."/>
            <person name="Williams K.H."/>
            <person name="Hubbard S.S."/>
            <person name="Banfield J.F."/>
        </authorList>
    </citation>
    <scope>NUCLEOTIDE SEQUENCE [LARGE SCALE GENOMIC DNA]</scope>
</reference>
<dbReference type="Proteomes" id="UP000177725">
    <property type="component" value="Unassembled WGS sequence"/>
</dbReference>
<evidence type="ECO:0000313" key="3">
    <source>
        <dbReference type="Proteomes" id="UP000177725"/>
    </source>
</evidence>
<protein>
    <recommendedName>
        <fullName evidence="1">Integrase catalytic domain-containing protein</fullName>
    </recommendedName>
</protein>
<sequence>MITQKALHEARVLAFWEKHGLNATLDAFKVKRRTLFDWKKKLSKGNGKPEALNDKSRAPRRKRKRLWSEEVIAEIKRQRFEHPNLGKEKLYPALKAYGDILGLRCPKPKTIGRLIKDLGGLRIAPQKVSHFGKVRPVKRRKILRKPKDFKVQYPGHLVAFDTIEKHIHGLRRYVITFEDIYTRFSFAWSTTSHASLAAKEFFDYCLNVFPFPFAFVLTDNGSEFAKHFSEELKKLHLTHYHTYPRTPKMNSHLERFNRTIQDEFVDYHENELIEPAVFNRKLIDWLIWYNTERPHYAFKNKLSPVQFMISLENQPLKLSEECKIGWPHT</sequence>
<evidence type="ECO:0000259" key="1">
    <source>
        <dbReference type="PROSITE" id="PS50994"/>
    </source>
</evidence>
<dbReference type="GO" id="GO:0015074">
    <property type="term" value="P:DNA integration"/>
    <property type="evidence" value="ECO:0007669"/>
    <property type="project" value="InterPro"/>
</dbReference>
<dbReference type="PROSITE" id="PS50994">
    <property type="entry name" value="INTEGRASE"/>
    <property type="match status" value="1"/>
</dbReference>
<dbReference type="InterPro" id="IPR001584">
    <property type="entry name" value="Integrase_cat-core"/>
</dbReference>
<dbReference type="SUPFAM" id="SSF53098">
    <property type="entry name" value="Ribonuclease H-like"/>
    <property type="match status" value="1"/>
</dbReference>
<dbReference type="Pfam" id="PF13683">
    <property type="entry name" value="rve_3"/>
    <property type="match status" value="1"/>
</dbReference>
<organism evidence="2 3">
    <name type="scientific">Candidatus Portnoybacteria bacterium RBG_13_41_18</name>
    <dbReference type="NCBI Taxonomy" id="1801991"/>
    <lineage>
        <taxon>Bacteria</taxon>
        <taxon>Candidatus Portnoyibacteriota</taxon>
    </lineage>
</organism>
<evidence type="ECO:0000313" key="2">
    <source>
        <dbReference type="EMBL" id="OGZ33303.1"/>
    </source>
</evidence>
<dbReference type="Gene3D" id="3.30.420.10">
    <property type="entry name" value="Ribonuclease H-like superfamily/Ribonuclease H"/>
    <property type="match status" value="1"/>
</dbReference>
<dbReference type="InterPro" id="IPR012337">
    <property type="entry name" value="RNaseH-like_sf"/>
</dbReference>
<dbReference type="InterPro" id="IPR036397">
    <property type="entry name" value="RNaseH_sf"/>
</dbReference>
<dbReference type="GO" id="GO:0003676">
    <property type="term" value="F:nucleic acid binding"/>
    <property type="evidence" value="ECO:0007669"/>
    <property type="project" value="InterPro"/>
</dbReference>
<comment type="caution">
    <text evidence="2">The sequence shown here is derived from an EMBL/GenBank/DDBJ whole genome shotgun (WGS) entry which is preliminary data.</text>
</comment>
<dbReference type="AlphaFoldDB" id="A0A1G2F5P5"/>
<proteinExistence type="predicted"/>
<accession>A0A1G2F5P5</accession>
<name>A0A1G2F5P5_9BACT</name>
<dbReference type="EMBL" id="MHMV01000050">
    <property type="protein sequence ID" value="OGZ33303.1"/>
    <property type="molecule type" value="Genomic_DNA"/>
</dbReference>
<gene>
    <name evidence="2" type="ORF">A2174_00985</name>
</gene>
<feature type="domain" description="Integrase catalytic" evidence="1">
    <location>
        <begin position="150"/>
        <end position="312"/>
    </location>
</feature>